<organism evidence="3">
    <name type="scientific">marine sediment metagenome</name>
    <dbReference type="NCBI Taxonomy" id="412755"/>
    <lineage>
        <taxon>unclassified sequences</taxon>
        <taxon>metagenomes</taxon>
        <taxon>ecological metagenomes</taxon>
    </lineage>
</organism>
<comment type="caution">
    <text evidence="3">The sequence shown here is derived from an EMBL/GenBank/DDBJ whole genome shotgun (WGS) entry which is preliminary data.</text>
</comment>
<protein>
    <submittedName>
        <fullName evidence="3">Uncharacterized protein</fullName>
    </submittedName>
</protein>
<evidence type="ECO:0000313" key="3">
    <source>
        <dbReference type="EMBL" id="GAJ20930.1"/>
    </source>
</evidence>
<reference evidence="3" key="1">
    <citation type="journal article" date="2014" name="Front. Microbiol.">
        <title>High frequency of phylogenetically diverse reductive dehalogenase-homologous genes in deep subseafloor sedimentary metagenomes.</title>
        <authorList>
            <person name="Kawai M."/>
            <person name="Futagami T."/>
            <person name="Toyoda A."/>
            <person name="Takaki Y."/>
            <person name="Nishi S."/>
            <person name="Hori S."/>
            <person name="Arai W."/>
            <person name="Tsubouchi T."/>
            <person name="Morono Y."/>
            <person name="Uchiyama I."/>
            <person name="Ito T."/>
            <person name="Fujiyama A."/>
            <person name="Inagaki F."/>
            <person name="Takami H."/>
        </authorList>
    </citation>
    <scope>NUCLEOTIDE SEQUENCE</scope>
    <source>
        <strain evidence="3">Expedition CK06-06</strain>
    </source>
</reference>
<dbReference type="EMBL" id="BARW01031787">
    <property type="protein sequence ID" value="GAJ06208.1"/>
    <property type="molecule type" value="Genomic_DNA"/>
</dbReference>
<evidence type="ECO:0000313" key="2">
    <source>
        <dbReference type="EMBL" id="GAJ06208.1"/>
    </source>
</evidence>
<dbReference type="AlphaFoldDB" id="X1W0W8"/>
<proteinExistence type="predicted"/>
<evidence type="ECO:0000256" key="1">
    <source>
        <dbReference type="SAM" id="MobiDB-lite"/>
    </source>
</evidence>
<name>X1W0W8_9ZZZZ</name>
<dbReference type="EMBL" id="BARW01039511">
    <property type="protein sequence ID" value="GAJ20930.1"/>
    <property type="molecule type" value="Genomic_DNA"/>
</dbReference>
<accession>X1W0W8</accession>
<feature type="non-terminal residue" evidence="3">
    <location>
        <position position="1"/>
    </location>
</feature>
<sequence>RPARSPAGTDSDYRKPPNAVRRSIESAVKRDRLFDDYEFYP</sequence>
<gene>
    <name evidence="2" type="ORF">S12H4_50472</name>
    <name evidence="3" type="ORF">S12H4_60147</name>
</gene>
<feature type="region of interest" description="Disordered" evidence="1">
    <location>
        <begin position="1"/>
        <end position="24"/>
    </location>
</feature>